<dbReference type="EMBL" id="JANPWB010000009">
    <property type="protein sequence ID" value="KAJ1151612.1"/>
    <property type="molecule type" value="Genomic_DNA"/>
</dbReference>
<comment type="caution">
    <text evidence="2">The sequence shown here is derived from an EMBL/GenBank/DDBJ whole genome shotgun (WGS) entry which is preliminary data.</text>
</comment>
<organism evidence="2 3">
    <name type="scientific">Pleurodeles waltl</name>
    <name type="common">Iberian ribbed newt</name>
    <dbReference type="NCBI Taxonomy" id="8319"/>
    <lineage>
        <taxon>Eukaryota</taxon>
        <taxon>Metazoa</taxon>
        <taxon>Chordata</taxon>
        <taxon>Craniata</taxon>
        <taxon>Vertebrata</taxon>
        <taxon>Euteleostomi</taxon>
        <taxon>Amphibia</taxon>
        <taxon>Batrachia</taxon>
        <taxon>Caudata</taxon>
        <taxon>Salamandroidea</taxon>
        <taxon>Salamandridae</taxon>
        <taxon>Pleurodelinae</taxon>
        <taxon>Pleurodeles</taxon>
    </lineage>
</organism>
<accession>A0AAV7RIN4</accession>
<dbReference type="AlphaFoldDB" id="A0AAV7RIN4"/>
<reference evidence="2" key="1">
    <citation type="journal article" date="2022" name="bioRxiv">
        <title>Sequencing and chromosome-scale assembly of the giantPleurodeles waltlgenome.</title>
        <authorList>
            <person name="Brown T."/>
            <person name="Elewa A."/>
            <person name="Iarovenko S."/>
            <person name="Subramanian E."/>
            <person name="Araus A.J."/>
            <person name="Petzold A."/>
            <person name="Susuki M."/>
            <person name="Suzuki K.-i.T."/>
            <person name="Hayashi T."/>
            <person name="Toyoda A."/>
            <person name="Oliveira C."/>
            <person name="Osipova E."/>
            <person name="Leigh N.D."/>
            <person name="Simon A."/>
            <person name="Yun M.H."/>
        </authorList>
    </citation>
    <scope>NUCLEOTIDE SEQUENCE</scope>
    <source>
        <strain evidence="2">20211129_DDA</strain>
        <tissue evidence="2">Liver</tissue>
    </source>
</reference>
<dbReference type="Proteomes" id="UP001066276">
    <property type="component" value="Chromosome 5"/>
</dbReference>
<gene>
    <name evidence="2" type="ORF">NDU88_004392</name>
</gene>
<evidence type="ECO:0000313" key="2">
    <source>
        <dbReference type="EMBL" id="KAJ1151612.1"/>
    </source>
</evidence>
<protein>
    <submittedName>
        <fullName evidence="2">Uncharacterized protein</fullName>
    </submittedName>
</protein>
<keyword evidence="3" id="KW-1185">Reference proteome</keyword>
<evidence type="ECO:0000313" key="3">
    <source>
        <dbReference type="Proteomes" id="UP001066276"/>
    </source>
</evidence>
<name>A0AAV7RIN4_PLEWA</name>
<feature type="region of interest" description="Disordered" evidence="1">
    <location>
        <begin position="89"/>
        <end position="132"/>
    </location>
</feature>
<evidence type="ECO:0000256" key="1">
    <source>
        <dbReference type="SAM" id="MobiDB-lite"/>
    </source>
</evidence>
<sequence>MAAQHNTDAVHAGLCVIGEAGCADLLRPGVLGEVWVCLERPTLATAKGMAAAVVACSSPRKARKNGGRERNISSKPGSTKVLVRCRSLTGSQGAGTPWTHSYGRREGDSFMESAGEAQGVSGKDEGTGEDMGLLGHVDLSMAKASCSRQ</sequence>
<proteinExistence type="predicted"/>